<dbReference type="SMART" id="SM00645">
    <property type="entry name" value="Pept_C1"/>
    <property type="match status" value="1"/>
</dbReference>
<dbReference type="PROSITE" id="PS00139">
    <property type="entry name" value="THIOL_PROTEASE_CYS"/>
    <property type="match status" value="1"/>
</dbReference>
<proteinExistence type="inferred from homology"/>
<dbReference type="InterPro" id="IPR039417">
    <property type="entry name" value="Peptidase_C1A_papain-like"/>
</dbReference>
<dbReference type="SUPFAM" id="SSF54001">
    <property type="entry name" value="Cysteine proteinases"/>
    <property type="match status" value="1"/>
</dbReference>
<dbReference type="InterPro" id="IPR000668">
    <property type="entry name" value="Peptidase_C1A_C"/>
</dbReference>
<keyword evidence="3" id="KW-0378">Hydrolase</keyword>
<keyword evidence="7" id="KW-1185">Reference proteome</keyword>
<dbReference type="InterPro" id="IPR000169">
    <property type="entry name" value="Pept_cys_AS"/>
</dbReference>
<dbReference type="Proteomes" id="UP000053660">
    <property type="component" value="Unassembled WGS sequence"/>
</dbReference>
<dbReference type="CDD" id="cd02248">
    <property type="entry name" value="Peptidase_C1A"/>
    <property type="match status" value="1"/>
</dbReference>
<dbReference type="InterPro" id="IPR013128">
    <property type="entry name" value="Peptidase_C1A"/>
</dbReference>
<dbReference type="EMBL" id="KN572650">
    <property type="protein sequence ID" value="KHJ83603.1"/>
    <property type="molecule type" value="Genomic_DNA"/>
</dbReference>
<protein>
    <submittedName>
        <fullName evidence="6">Papain family cysteine protease</fullName>
    </submittedName>
</protein>
<accession>A0A0B1SE75</accession>
<name>A0A0B1SE75_OESDE</name>
<comment type="similarity">
    <text evidence="1">Belongs to the peptidase C1 family.</text>
</comment>
<dbReference type="GO" id="GO:0008234">
    <property type="term" value="F:cysteine-type peptidase activity"/>
    <property type="evidence" value="ECO:0007669"/>
    <property type="project" value="UniProtKB-KW"/>
</dbReference>
<keyword evidence="4" id="KW-0788">Thiol protease</keyword>
<organism evidence="6 7">
    <name type="scientific">Oesophagostomum dentatum</name>
    <name type="common">Nodular worm</name>
    <dbReference type="NCBI Taxonomy" id="61180"/>
    <lineage>
        <taxon>Eukaryota</taxon>
        <taxon>Metazoa</taxon>
        <taxon>Ecdysozoa</taxon>
        <taxon>Nematoda</taxon>
        <taxon>Chromadorea</taxon>
        <taxon>Rhabditida</taxon>
        <taxon>Rhabditina</taxon>
        <taxon>Rhabditomorpha</taxon>
        <taxon>Strongyloidea</taxon>
        <taxon>Strongylidae</taxon>
        <taxon>Oesophagostomum</taxon>
    </lineage>
</organism>
<evidence type="ECO:0000256" key="4">
    <source>
        <dbReference type="ARBA" id="ARBA00022807"/>
    </source>
</evidence>
<dbReference type="OrthoDB" id="5875790at2759"/>
<gene>
    <name evidence="6" type="ORF">OESDEN_16696</name>
</gene>
<dbReference type="GO" id="GO:0006508">
    <property type="term" value="P:proteolysis"/>
    <property type="evidence" value="ECO:0007669"/>
    <property type="project" value="UniProtKB-KW"/>
</dbReference>
<feature type="domain" description="Peptidase C1A papain C-terminal" evidence="5">
    <location>
        <begin position="5"/>
        <end position="138"/>
    </location>
</feature>
<dbReference type="AlphaFoldDB" id="A0A0B1SE75"/>
<evidence type="ECO:0000256" key="3">
    <source>
        <dbReference type="ARBA" id="ARBA00022801"/>
    </source>
</evidence>
<dbReference type="InterPro" id="IPR038765">
    <property type="entry name" value="Papain-like_cys_pep_sf"/>
</dbReference>
<evidence type="ECO:0000259" key="5">
    <source>
        <dbReference type="SMART" id="SM00645"/>
    </source>
</evidence>
<evidence type="ECO:0000313" key="7">
    <source>
        <dbReference type="Proteomes" id="UP000053660"/>
    </source>
</evidence>
<evidence type="ECO:0000313" key="6">
    <source>
        <dbReference type="EMBL" id="KHJ83603.1"/>
    </source>
</evidence>
<keyword evidence="2 6" id="KW-0645">Protease</keyword>
<sequence length="138" mass="15193">MDKQRPAAVNWVTAGKVTPVKDQGQCGSCWAFATVASVEAAYAIKNGNLLTLSEQEMVDCDSRNNGCSGGYRPYAMNFVMERGLMKETEYPYLGTDHNECRLTNSTGRVYIRNYRTLSSNEEDIADWIATSGPVTFGG</sequence>
<evidence type="ECO:0000256" key="2">
    <source>
        <dbReference type="ARBA" id="ARBA00022670"/>
    </source>
</evidence>
<dbReference type="Pfam" id="PF00112">
    <property type="entry name" value="Peptidase_C1"/>
    <property type="match status" value="1"/>
</dbReference>
<dbReference type="Gene3D" id="3.90.70.10">
    <property type="entry name" value="Cysteine proteinases"/>
    <property type="match status" value="1"/>
</dbReference>
<dbReference type="PANTHER" id="PTHR12411">
    <property type="entry name" value="CYSTEINE PROTEASE FAMILY C1-RELATED"/>
    <property type="match status" value="1"/>
</dbReference>
<reference evidence="6 7" key="1">
    <citation type="submission" date="2014-03" db="EMBL/GenBank/DDBJ databases">
        <title>Draft genome of the hookworm Oesophagostomum dentatum.</title>
        <authorList>
            <person name="Mitreva M."/>
        </authorList>
    </citation>
    <scope>NUCLEOTIDE SEQUENCE [LARGE SCALE GENOMIC DNA]</scope>
    <source>
        <strain evidence="6 7">OD-Hann</strain>
    </source>
</reference>
<evidence type="ECO:0000256" key="1">
    <source>
        <dbReference type="ARBA" id="ARBA00008455"/>
    </source>
</evidence>